<protein>
    <submittedName>
        <fullName evidence="1">Uncharacterized protein</fullName>
    </submittedName>
</protein>
<dbReference type="EMBL" id="JANFXK010000001">
    <property type="protein sequence ID" value="MCQ4635143.1"/>
    <property type="molecule type" value="Genomic_DNA"/>
</dbReference>
<gene>
    <name evidence="1" type="ORF">NE619_00150</name>
</gene>
<organism evidence="1 2">
    <name type="scientific">Anaerovorax odorimutans</name>
    <dbReference type="NCBI Taxonomy" id="109327"/>
    <lineage>
        <taxon>Bacteria</taxon>
        <taxon>Bacillati</taxon>
        <taxon>Bacillota</taxon>
        <taxon>Clostridia</taxon>
        <taxon>Peptostreptococcales</taxon>
        <taxon>Anaerovoracaceae</taxon>
        <taxon>Anaerovorax</taxon>
    </lineage>
</organism>
<dbReference type="Proteomes" id="UP001524502">
    <property type="component" value="Unassembled WGS sequence"/>
</dbReference>
<proteinExistence type="predicted"/>
<evidence type="ECO:0000313" key="2">
    <source>
        <dbReference type="Proteomes" id="UP001524502"/>
    </source>
</evidence>
<keyword evidence="2" id="KW-1185">Reference proteome</keyword>
<dbReference type="RefSeq" id="WP_256130346.1">
    <property type="nucleotide sequence ID" value="NZ_JANFXK010000001.1"/>
</dbReference>
<comment type="caution">
    <text evidence="1">The sequence shown here is derived from an EMBL/GenBank/DDBJ whole genome shotgun (WGS) entry which is preliminary data.</text>
</comment>
<sequence>MKPLNFAILKYFTSGKEACRADVQEALKADYSGFRAFKDKAMDEALMTAASNGLIEESRLDLDENGNLVIYYRALEDGIAAINSYIKD</sequence>
<accession>A0ABT1RJ00</accession>
<reference evidence="1 2" key="1">
    <citation type="submission" date="2022-06" db="EMBL/GenBank/DDBJ databases">
        <title>Isolation of gut microbiota from human fecal samples.</title>
        <authorList>
            <person name="Pamer E.G."/>
            <person name="Barat B."/>
            <person name="Waligurski E."/>
            <person name="Medina S."/>
            <person name="Paddock L."/>
            <person name="Mostad J."/>
        </authorList>
    </citation>
    <scope>NUCLEOTIDE SEQUENCE [LARGE SCALE GENOMIC DNA]</scope>
    <source>
        <strain evidence="1 2">SL.3.17</strain>
    </source>
</reference>
<evidence type="ECO:0000313" key="1">
    <source>
        <dbReference type="EMBL" id="MCQ4635143.1"/>
    </source>
</evidence>
<name>A0ABT1RJ00_9FIRM</name>